<dbReference type="Pfam" id="PF01863">
    <property type="entry name" value="YgjP-like"/>
    <property type="match status" value="1"/>
</dbReference>
<dbReference type="CDD" id="cd07344">
    <property type="entry name" value="M48_yhfN_like"/>
    <property type="match status" value="1"/>
</dbReference>
<dbReference type="PANTHER" id="PTHR30399">
    <property type="entry name" value="UNCHARACTERIZED PROTEIN YGJP"/>
    <property type="match status" value="1"/>
</dbReference>
<proteinExistence type="predicted"/>
<keyword evidence="2" id="KW-0378">Hydrolase</keyword>
<protein>
    <submittedName>
        <fullName evidence="2">SprT family zinc-dependent metalloprotease</fullName>
    </submittedName>
</protein>
<evidence type="ECO:0000313" key="3">
    <source>
        <dbReference type="Proteomes" id="UP001210339"/>
    </source>
</evidence>
<dbReference type="GO" id="GO:0008237">
    <property type="term" value="F:metallopeptidase activity"/>
    <property type="evidence" value="ECO:0007669"/>
    <property type="project" value="UniProtKB-KW"/>
</dbReference>
<organism evidence="2 3">
    <name type="scientific">Peptoniphilus equinus</name>
    <dbReference type="NCBI Taxonomy" id="3016343"/>
    <lineage>
        <taxon>Bacteria</taxon>
        <taxon>Bacillati</taxon>
        <taxon>Bacillota</taxon>
        <taxon>Tissierellia</taxon>
        <taxon>Tissierellales</taxon>
        <taxon>Peptoniphilaceae</taxon>
        <taxon>Peptoniphilus</taxon>
    </lineage>
</organism>
<dbReference type="EMBL" id="CP115667">
    <property type="protein sequence ID" value="WBW50409.1"/>
    <property type="molecule type" value="Genomic_DNA"/>
</dbReference>
<dbReference type="InterPro" id="IPR002725">
    <property type="entry name" value="YgjP-like_metallopeptidase"/>
</dbReference>
<reference evidence="2 3" key="1">
    <citation type="submission" date="2023-01" db="EMBL/GenBank/DDBJ databases">
        <authorList>
            <person name="Lee S.H."/>
            <person name="Jung H.S."/>
            <person name="Yun J.U."/>
        </authorList>
    </citation>
    <scope>NUCLEOTIDE SEQUENCE [LARGE SCALE GENOMIC DNA]</scope>
    <source>
        <strain evidence="2 3">CBA3646</strain>
    </source>
</reference>
<dbReference type="PANTHER" id="PTHR30399:SF1">
    <property type="entry name" value="UTP PYROPHOSPHATASE"/>
    <property type="match status" value="1"/>
</dbReference>
<keyword evidence="2" id="KW-0482">Metalloprotease</keyword>
<feature type="domain" description="YgjP-like metallopeptidase" evidence="1">
    <location>
        <begin position="16"/>
        <end position="219"/>
    </location>
</feature>
<gene>
    <name evidence="2" type="ORF">O6R05_02380</name>
</gene>
<dbReference type="RefSeq" id="WP_271191941.1">
    <property type="nucleotide sequence ID" value="NZ_CP115667.1"/>
</dbReference>
<dbReference type="InterPro" id="IPR053136">
    <property type="entry name" value="UTP_pyrophosphatase-like"/>
</dbReference>
<evidence type="ECO:0000313" key="2">
    <source>
        <dbReference type="EMBL" id="WBW50409.1"/>
    </source>
</evidence>
<sequence>MSIEPRIDVVRKAGQKHTYIRLYPPNRVRISTDTTTSDADLNNFVQAHRRYIATKLQEFQQYTYEPVHTYAAGDVFYLWGQPYTLAVRCGANKVTLRGDQILVQVPSIQPVKVERALHTFCIEAIKEAAGPHLVRYEKALGVRAGEVRFRRMTSRWGSCNTVTGALTLNTELVKRLPVALEYVVLHELAHLVVRGHNSDFYQLIKKYMPHYKDAEHVLKYFPIDRA</sequence>
<name>A0ABY7QUG3_9FIRM</name>
<keyword evidence="3" id="KW-1185">Reference proteome</keyword>
<keyword evidence="2" id="KW-0645">Protease</keyword>
<dbReference type="Gene3D" id="3.30.2010.10">
    <property type="entry name" value="Metalloproteases ('zincins'), catalytic domain"/>
    <property type="match status" value="1"/>
</dbReference>
<dbReference type="Proteomes" id="UP001210339">
    <property type="component" value="Chromosome"/>
</dbReference>
<accession>A0ABY7QUG3</accession>
<evidence type="ECO:0000259" key="1">
    <source>
        <dbReference type="Pfam" id="PF01863"/>
    </source>
</evidence>